<feature type="binding site" evidence="6">
    <location>
        <position position="182"/>
    </location>
    <ligand>
        <name>Zn(2+)</name>
        <dbReference type="ChEBI" id="CHEBI:29105"/>
    </ligand>
</feature>
<proteinExistence type="inferred from homology"/>
<keyword evidence="3 6" id="KW-0862">Zinc</keyword>
<dbReference type="GO" id="GO:0015976">
    <property type="term" value="P:carbon utilization"/>
    <property type="evidence" value="ECO:0007669"/>
    <property type="project" value="InterPro"/>
</dbReference>
<comment type="function">
    <text evidence="7">Reversible hydration of carbon dioxide.</text>
</comment>
<comment type="caution">
    <text evidence="9">The sequence shown here is derived from an EMBL/GenBank/DDBJ whole genome shotgun (WGS) entry which is preliminary data.</text>
</comment>
<feature type="region of interest" description="Disordered" evidence="8">
    <location>
        <begin position="1"/>
        <end position="25"/>
    </location>
</feature>
<comment type="similarity">
    <text evidence="1 7">Belongs to the beta-class carbonic anhydrase family.</text>
</comment>
<evidence type="ECO:0000313" key="9">
    <source>
        <dbReference type="EMBL" id="CAI0448507.1"/>
    </source>
</evidence>
<dbReference type="Proteomes" id="UP001154282">
    <property type="component" value="Unassembled WGS sequence"/>
</dbReference>
<dbReference type="Pfam" id="PF00484">
    <property type="entry name" value="Pro_CA"/>
    <property type="match status" value="1"/>
</dbReference>
<dbReference type="PROSITE" id="PS00705">
    <property type="entry name" value="PROK_CO2_ANHYDRASE_2"/>
    <property type="match status" value="1"/>
</dbReference>
<dbReference type="InterPro" id="IPR015892">
    <property type="entry name" value="Carbonic_anhydrase_CS"/>
</dbReference>
<evidence type="ECO:0000256" key="5">
    <source>
        <dbReference type="ARBA" id="ARBA00048348"/>
    </source>
</evidence>
<feature type="binding site" evidence="6">
    <location>
        <position position="125"/>
    </location>
    <ligand>
        <name>Zn(2+)</name>
        <dbReference type="ChEBI" id="CHEBI:29105"/>
    </ligand>
</feature>
<evidence type="ECO:0000256" key="8">
    <source>
        <dbReference type="SAM" id="MobiDB-lite"/>
    </source>
</evidence>
<reference evidence="9" key="1">
    <citation type="submission" date="2022-08" db="EMBL/GenBank/DDBJ databases">
        <authorList>
            <person name="Gutierrez-Valencia J."/>
        </authorList>
    </citation>
    <scope>NUCLEOTIDE SEQUENCE</scope>
</reference>
<evidence type="ECO:0000256" key="3">
    <source>
        <dbReference type="ARBA" id="ARBA00022833"/>
    </source>
</evidence>
<name>A0AAV0MQC8_9ROSI</name>
<sequence>MAVLSPASFVTKGPSSSSSSSSPFPARASFLRAQSISGSEQTNLRSSSASKSMSEFKLKVAKNSTGMTKEREIDDTATLTSKNLFDGLKERFLSFKKHTYLENIEHYESLAKGQAPKVMVIACGDSRVCPSNILGFQPGEAFVVRNVANLVPHFESGPSETKAALEFAVNVLKVQNILVVGHSRCGGIRALMSMHDDVETRYELLYTLEEKAKGGELSIHGGYYDFVDCTFERWTLDYKEDGEVSVKDRSFWC</sequence>
<accession>A0AAV0MQC8</accession>
<dbReference type="GO" id="GO:0008270">
    <property type="term" value="F:zinc ion binding"/>
    <property type="evidence" value="ECO:0007669"/>
    <property type="project" value="UniProtKB-UniRule"/>
</dbReference>
<evidence type="ECO:0000256" key="4">
    <source>
        <dbReference type="ARBA" id="ARBA00023239"/>
    </source>
</evidence>
<dbReference type="PANTHER" id="PTHR11002:SF12">
    <property type="entry name" value="CARBONIC ANHYDRASE"/>
    <property type="match status" value="1"/>
</dbReference>
<dbReference type="Gene3D" id="3.40.1050.10">
    <property type="entry name" value="Carbonic anhydrase"/>
    <property type="match status" value="1"/>
</dbReference>
<feature type="binding site" evidence="6">
    <location>
        <position position="123"/>
    </location>
    <ligand>
        <name>Zn(2+)</name>
        <dbReference type="ChEBI" id="CHEBI:29105"/>
    </ligand>
</feature>
<dbReference type="SMART" id="SM00947">
    <property type="entry name" value="Pro_CA"/>
    <property type="match status" value="1"/>
</dbReference>
<keyword evidence="4 7" id="KW-0456">Lyase</keyword>
<dbReference type="EC" id="4.2.1.1" evidence="2 7"/>
<comment type="catalytic activity">
    <reaction evidence="5 7">
        <text>hydrogencarbonate + H(+) = CO2 + H2O</text>
        <dbReference type="Rhea" id="RHEA:10748"/>
        <dbReference type="ChEBI" id="CHEBI:15377"/>
        <dbReference type="ChEBI" id="CHEBI:15378"/>
        <dbReference type="ChEBI" id="CHEBI:16526"/>
        <dbReference type="ChEBI" id="CHEBI:17544"/>
        <dbReference type="EC" id="4.2.1.1"/>
    </reaction>
</comment>
<evidence type="ECO:0000256" key="6">
    <source>
        <dbReference type="PIRSR" id="PIRSR601765-1"/>
    </source>
</evidence>
<evidence type="ECO:0000313" key="10">
    <source>
        <dbReference type="Proteomes" id="UP001154282"/>
    </source>
</evidence>
<keyword evidence="10" id="KW-1185">Reference proteome</keyword>
<dbReference type="InterPro" id="IPR036874">
    <property type="entry name" value="Carbonic_anhydrase_sf"/>
</dbReference>
<evidence type="ECO:0000256" key="1">
    <source>
        <dbReference type="ARBA" id="ARBA00006217"/>
    </source>
</evidence>
<dbReference type="AlphaFoldDB" id="A0AAV0MQC8"/>
<protein>
    <recommendedName>
        <fullName evidence="2 7">Carbonic anhydrase</fullName>
        <ecNumber evidence="2 7">4.2.1.1</ecNumber>
    </recommendedName>
    <alternativeName>
        <fullName evidence="7">Carbonate dehydratase</fullName>
    </alternativeName>
</protein>
<dbReference type="EMBL" id="CAMGYJ010000007">
    <property type="protein sequence ID" value="CAI0448507.1"/>
    <property type="molecule type" value="Genomic_DNA"/>
</dbReference>
<evidence type="ECO:0000256" key="7">
    <source>
        <dbReference type="RuleBase" id="RU003956"/>
    </source>
</evidence>
<feature type="binding site" evidence="6">
    <location>
        <position position="185"/>
    </location>
    <ligand>
        <name>Zn(2+)</name>
        <dbReference type="ChEBI" id="CHEBI:29105"/>
    </ligand>
</feature>
<organism evidence="9 10">
    <name type="scientific">Linum tenue</name>
    <dbReference type="NCBI Taxonomy" id="586396"/>
    <lineage>
        <taxon>Eukaryota</taxon>
        <taxon>Viridiplantae</taxon>
        <taxon>Streptophyta</taxon>
        <taxon>Embryophyta</taxon>
        <taxon>Tracheophyta</taxon>
        <taxon>Spermatophyta</taxon>
        <taxon>Magnoliopsida</taxon>
        <taxon>eudicotyledons</taxon>
        <taxon>Gunneridae</taxon>
        <taxon>Pentapetalae</taxon>
        <taxon>rosids</taxon>
        <taxon>fabids</taxon>
        <taxon>Malpighiales</taxon>
        <taxon>Linaceae</taxon>
        <taxon>Linum</taxon>
    </lineage>
</organism>
<keyword evidence="6" id="KW-0479">Metal-binding</keyword>
<gene>
    <name evidence="9" type="ORF">LITE_LOCUS29817</name>
</gene>
<comment type="cofactor">
    <cofactor evidence="6">
        <name>Zn(2+)</name>
        <dbReference type="ChEBI" id="CHEBI:29105"/>
    </cofactor>
    <text evidence="6">Binds 1 zinc ion per subunit.</text>
</comment>
<evidence type="ECO:0000256" key="2">
    <source>
        <dbReference type="ARBA" id="ARBA00012925"/>
    </source>
</evidence>
<dbReference type="GO" id="GO:0004089">
    <property type="term" value="F:carbonate dehydratase activity"/>
    <property type="evidence" value="ECO:0007669"/>
    <property type="project" value="UniProtKB-UniRule"/>
</dbReference>
<dbReference type="PANTHER" id="PTHR11002">
    <property type="entry name" value="CARBONIC ANHYDRASE"/>
    <property type="match status" value="1"/>
</dbReference>
<dbReference type="InterPro" id="IPR001765">
    <property type="entry name" value="Carbonic_anhydrase"/>
</dbReference>
<dbReference type="SUPFAM" id="SSF53056">
    <property type="entry name" value="beta-carbonic anhydrase, cab"/>
    <property type="match status" value="1"/>
</dbReference>